<evidence type="ECO:0000256" key="6">
    <source>
        <dbReference type="ARBA" id="ARBA00023033"/>
    </source>
</evidence>
<dbReference type="PANTHER" id="PTHR24284">
    <property type="entry name" value="CYTOCHROME P450 FAMILY"/>
    <property type="match status" value="1"/>
</dbReference>
<evidence type="ECO:0000313" key="11">
    <source>
        <dbReference type="WBParaSite" id="SVE_0790400.1"/>
    </source>
</evidence>
<dbReference type="Gene3D" id="1.10.630.10">
    <property type="entry name" value="Cytochrome P450"/>
    <property type="match status" value="1"/>
</dbReference>
<dbReference type="GO" id="GO:0004497">
    <property type="term" value="F:monooxygenase activity"/>
    <property type="evidence" value="ECO:0007669"/>
    <property type="project" value="UniProtKB-KW"/>
</dbReference>
<evidence type="ECO:0000313" key="10">
    <source>
        <dbReference type="Proteomes" id="UP000035680"/>
    </source>
</evidence>
<evidence type="ECO:0000256" key="2">
    <source>
        <dbReference type="ARBA" id="ARBA00010617"/>
    </source>
</evidence>
<protein>
    <submittedName>
        <fullName evidence="11">Cytochrome P450 18a1 (inferred by orthology to a D. melanogaster protein)</fullName>
    </submittedName>
</protein>
<proteinExistence type="inferred from homology"/>
<reference evidence="11" key="2">
    <citation type="submission" date="2015-08" db="UniProtKB">
        <authorList>
            <consortium name="WormBaseParasite"/>
        </authorList>
    </citation>
    <scope>IDENTIFICATION</scope>
</reference>
<evidence type="ECO:0000256" key="5">
    <source>
        <dbReference type="ARBA" id="ARBA00023004"/>
    </source>
</evidence>
<evidence type="ECO:0000256" key="4">
    <source>
        <dbReference type="ARBA" id="ARBA00023002"/>
    </source>
</evidence>
<dbReference type="FunFam" id="1.10.630.10:FF:000036">
    <property type="entry name" value="CYtochrome P450 family"/>
    <property type="match status" value="1"/>
</dbReference>
<evidence type="ECO:0000256" key="7">
    <source>
        <dbReference type="PIRSR" id="PIRSR602401-1"/>
    </source>
</evidence>
<dbReference type="Proteomes" id="UP000035680">
    <property type="component" value="Unassembled WGS sequence"/>
</dbReference>
<dbReference type="InterPro" id="IPR017972">
    <property type="entry name" value="Cyt_P450_CS"/>
</dbReference>
<dbReference type="Pfam" id="PF00067">
    <property type="entry name" value="p450"/>
    <property type="match status" value="1"/>
</dbReference>
<dbReference type="InterPro" id="IPR036396">
    <property type="entry name" value="Cyt_P450_sf"/>
</dbReference>
<accession>A0A0K0FGA4</accession>
<dbReference type="AlphaFoldDB" id="A0A0K0FGA4"/>
<dbReference type="InterPro" id="IPR001128">
    <property type="entry name" value="Cyt_P450"/>
</dbReference>
<keyword evidence="10" id="KW-1185">Reference proteome</keyword>
<dbReference type="PROSITE" id="PS00086">
    <property type="entry name" value="CYTOCHROME_P450"/>
    <property type="match status" value="1"/>
</dbReference>
<dbReference type="InterPro" id="IPR002401">
    <property type="entry name" value="Cyt_P450_E_grp-I"/>
</dbReference>
<keyword evidence="9" id="KW-0732">Signal</keyword>
<dbReference type="WBParaSite" id="SVE_0790400.1">
    <property type="protein sequence ID" value="SVE_0790400.1"/>
    <property type="gene ID" value="SVE_0790400"/>
</dbReference>
<dbReference type="SUPFAM" id="SSF48264">
    <property type="entry name" value="Cytochrome P450"/>
    <property type="match status" value="1"/>
</dbReference>
<dbReference type="STRING" id="75913.A0A0K0FGA4"/>
<evidence type="ECO:0000256" key="1">
    <source>
        <dbReference type="ARBA" id="ARBA00001971"/>
    </source>
</evidence>
<keyword evidence="6 8" id="KW-0503">Monooxygenase</keyword>
<comment type="similarity">
    <text evidence="2 8">Belongs to the cytochrome P450 family.</text>
</comment>
<comment type="cofactor">
    <cofactor evidence="1 7">
        <name>heme</name>
        <dbReference type="ChEBI" id="CHEBI:30413"/>
    </cofactor>
</comment>
<reference evidence="10" key="1">
    <citation type="submission" date="2014-07" db="EMBL/GenBank/DDBJ databases">
        <authorList>
            <person name="Martin A.A"/>
            <person name="De Silva N."/>
        </authorList>
    </citation>
    <scope>NUCLEOTIDE SEQUENCE</scope>
</reference>
<evidence type="ECO:0000256" key="8">
    <source>
        <dbReference type="RuleBase" id="RU000461"/>
    </source>
</evidence>
<dbReference type="PRINTS" id="PR00385">
    <property type="entry name" value="P450"/>
</dbReference>
<organism evidence="10 11">
    <name type="scientific">Strongyloides venezuelensis</name>
    <name type="common">Threadworm</name>
    <dbReference type="NCBI Taxonomy" id="75913"/>
    <lineage>
        <taxon>Eukaryota</taxon>
        <taxon>Metazoa</taxon>
        <taxon>Ecdysozoa</taxon>
        <taxon>Nematoda</taxon>
        <taxon>Chromadorea</taxon>
        <taxon>Rhabditida</taxon>
        <taxon>Tylenchina</taxon>
        <taxon>Panagrolaimomorpha</taxon>
        <taxon>Strongyloidoidea</taxon>
        <taxon>Strongyloididae</taxon>
        <taxon>Strongyloides</taxon>
    </lineage>
</organism>
<dbReference type="PRINTS" id="PR00463">
    <property type="entry name" value="EP450I"/>
</dbReference>
<feature type="chain" id="PRO_5005329837" evidence="9">
    <location>
        <begin position="24"/>
        <end position="489"/>
    </location>
</feature>
<feature type="binding site" description="axial binding residue" evidence="7">
    <location>
        <position position="437"/>
    </location>
    <ligand>
        <name>heme</name>
        <dbReference type="ChEBI" id="CHEBI:30413"/>
    </ligand>
    <ligandPart>
        <name>Fe</name>
        <dbReference type="ChEBI" id="CHEBI:18248"/>
    </ligandPart>
</feature>
<name>A0A0K0FGA4_STRVS</name>
<keyword evidence="7 8" id="KW-0349">Heme</keyword>
<evidence type="ECO:0000256" key="9">
    <source>
        <dbReference type="SAM" id="SignalP"/>
    </source>
</evidence>
<dbReference type="GO" id="GO:0005506">
    <property type="term" value="F:iron ion binding"/>
    <property type="evidence" value="ECO:0007669"/>
    <property type="project" value="InterPro"/>
</dbReference>
<dbReference type="GO" id="GO:0016705">
    <property type="term" value="F:oxidoreductase activity, acting on paired donors, with incorporation or reduction of molecular oxygen"/>
    <property type="evidence" value="ECO:0007669"/>
    <property type="project" value="InterPro"/>
</dbReference>
<evidence type="ECO:0000256" key="3">
    <source>
        <dbReference type="ARBA" id="ARBA00022723"/>
    </source>
</evidence>
<feature type="signal peptide" evidence="9">
    <location>
        <begin position="1"/>
        <end position="23"/>
    </location>
</feature>
<dbReference type="CDD" id="cd20617">
    <property type="entry name" value="CYP1_2-like"/>
    <property type="match status" value="1"/>
</dbReference>
<keyword evidence="4 8" id="KW-0560">Oxidoreductase</keyword>
<sequence>MIVTLLLIITILYLVHFYKKVKSFPPGPTPYPIVGNLFSIDFKKIHEWLYDQKKIYGSMYTVWAPVPLVVFTDYDSINEALVENDDYFVGRNVYGLPEKTFYDRPNVGVIFSEGEEWRDQRRLSLHILRDFGMSRTIIQDKIYLVIQDLCDYIESLKNKDNVNIDKILKLSVGNVINQILFGIMYSNTENNEFFEFAEAFEEFVKGTRGWEFRILFLFPIIDRIPIINRYLYKRITRKQRKMREISKIQVEKCKMTYKPDDEPPNFIHAFMKETQPNDSKYNYLDSYHLDAMVLDFWLAGFETTYITLRWFIAIVLKYPEIQKKLQKEIDKVIGKDRLIQLSDKANMPYMNAFINEGQRFANIIAFAPKHKCTKDIVINGYLIPKDTLIEPLYWGGNRDEKYFKDPFTFNINRFLDSEGNFKIEHDHMSFGRGKRVCAGKSLADAEIFLIFTSLLQKYKFTDSNGLVDLNSNFSGFLQPKPYSFKIENR</sequence>
<dbReference type="PANTHER" id="PTHR24284:SF1">
    <property type="entry name" value="CYTOCHROME P450 FAMILY"/>
    <property type="match status" value="1"/>
</dbReference>
<keyword evidence="5 7" id="KW-0408">Iron</keyword>
<dbReference type="GO" id="GO:0020037">
    <property type="term" value="F:heme binding"/>
    <property type="evidence" value="ECO:0007669"/>
    <property type="project" value="InterPro"/>
</dbReference>
<keyword evidence="3 7" id="KW-0479">Metal-binding</keyword>